<name>A0A0F9GAR1_9ZZZZ</name>
<dbReference type="AlphaFoldDB" id="A0A0F9GAR1"/>
<evidence type="ECO:0000313" key="1">
    <source>
        <dbReference type="EMBL" id="KKL66610.1"/>
    </source>
</evidence>
<gene>
    <name evidence="1" type="ORF">LCGC14_2143270</name>
</gene>
<dbReference type="EMBL" id="LAZR01027148">
    <property type="protein sequence ID" value="KKL66610.1"/>
    <property type="molecule type" value="Genomic_DNA"/>
</dbReference>
<protein>
    <submittedName>
        <fullName evidence="1">Uncharacterized protein</fullName>
    </submittedName>
</protein>
<proteinExistence type="predicted"/>
<accession>A0A0F9GAR1</accession>
<organism evidence="1">
    <name type="scientific">marine sediment metagenome</name>
    <dbReference type="NCBI Taxonomy" id="412755"/>
    <lineage>
        <taxon>unclassified sequences</taxon>
        <taxon>metagenomes</taxon>
        <taxon>ecological metagenomes</taxon>
    </lineage>
</organism>
<reference evidence="1" key="1">
    <citation type="journal article" date="2015" name="Nature">
        <title>Complex archaea that bridge the gap between prokaryotes and eukaryotes.</title>
        <authorList>
            <person name="Spang A."/>
            <person name="Saw J.H."/>
            <person name="Jorgensen S.L."/>
            <person name="Zaremba-Niedzwiedzka K."/>
            <person name="Martijn J."/>
            <person name="Lind A.E."/>
            <person name="van Eijk R."/>
            <person name="Schleper C."/>
            <person name="Guy L."/>
            <person name="Ettema T.J."/>
        </authorList>
    </citation>
    <scope>NUCLEOTIDE SEQUENCE</scope>
</reference>
<comment type="caution">
    <text evidence="1">The sequence shown here is derived from an EMBL/GenBank/DDBJ whole genome shotgun (WGS) entry which is preliminary data.</text>
</comment>
<sequence>MKTYNLTMPELVKLVIEMTDEAKDYKLQHGTYGLELIIEHHITCEKAGIPDENN</sequence>